<evidence type="ECO:0000256" key="2">
    <source>
        <dbReference type="ARBA" id="ARBA00022723"/>
    </source>
</evidence>
<organism evidence="6 7">
    <name type="scientific">Merluccius polli</name>
    <name type="common">Benguela hake</name>
    <name type="synonym">Merluccius cadenati</name>
    <dbReference type="NCBI Taxonomy" id="89951"/>
    <lineage>
        <taxon>Eukaryota</taxon>
        <taxon>Metazoa</taxon>
        <taxon>Chordata</taxon>
        <taxon>Craniata</taxon>
        <taxon>Vertebrata</taxon>
        <taxon>Euteleostomi</taxon>
        <taxon>Actinopterygii</taxon>
        <taxon>Neopterygii</taxon>
        <taxon>Teleostei</taxon>
        <taxon>Neoteleostei</taxon>
        <taxon>Acanthomorphata</taxon>
        <taxon>Zeiogadaria</taxon>
        <taxon>Gadariae</taxon>
        <taxon>Gadiformes</taxon>
        <taxon>Gadoidei</taxon>
        <taxon>Merlucciidae</taxon>
        <taxon>Merluccius</taxon>
    </lineage>
</organism>
<keyword evidence="7" id="KW-1185">Reference proteome</keyword>
<proteinExistence type="predicted"/>
<dbReference type="PANTHER" id="PTHR46481">
    <property type="entry name" value="ZINC FINGER BED DOMAIN-CONTAINING PROTEIN 4"/>
    <property type="match status" value="1"/>
</dbReference>
<comment type="subcellular location">
    <subcellularLocation>
        <location evidence="1">Nucleus</location>
    </subcellularLocation>
</comment>
<dbReference type="EMBL" id="JAOPHQ010000369">
    <property type="protein sequence ID" value="KAK0154678.1"/>
    <property type="molecule type" value="Genomic_DNA"/>
</dbReference>
<dbReference type="PANTHER" id="PTHR46481:SF10">
    <property type="entry name" value="ZINC FINGER BED DOMAIN-CONTAINING PROTEIN 39"/>
    <property type="match status" value="1"/>
</dbReference>
<evidence type="ECO:0000256" key="4">
    <source>
        <dbReference type="ARBA" id="ARBA00022833"/>
    </source>
</evidence>
<dbReference type="AlphaFoldDB" id="A0AA47N918"/>
<comment type="caution">
    <text evidence="6">The sequence shown here is derived from an EMBL/GenBank/DDBJ whole genome shotgun (WGS) entry which is preliminary data.</text>
</comment>
<reference evidence="6" key="1">
    <citation type="journal article" date="2023" name="Front. Mar. Sci.">
        <title>A new Merluccius polli reference genome to investigate the effects of global change in West African waters.</title>
        <authorList>
            <person name="Mateo J.L."/>
            <person name="Blanco-Fernandez C."/>
            <person name="Garcia-Vazquez E."/>
            <person name="Machado-Schiaffino G."/>
        </authorList>
    </citation>
    <scope>NUCLEOTIDE SEQUENCE</scope>
    <source>
        <strain evidence="6">C29</strain>
        <tissue evidence="6">Fin</tissue>
    </source>
</reference>
<dbReference type="InterPro" id="IPR052035">
    <property type="entry name" value="ZnF_BED_domain_contain"/>
</dbReference>
<sequence length="293" mass="33386">MSLIWTYFTLCQDDPKHDIWNNKLNTPLEKKHPGLFSKYKEDTAAKRRDAAKSQQPQQPSTVAAMFDINTEKSNATTRKIMEFMALDDQPFSVVQDKGFVNLMKHLSPRYKLPSRRYFSDTALPELFESVSSHIHKLLDATKSPVSFTTDIWTSNVSLMSMLSLTAQWLDDEFELHQVLLHCEECPGSHTADNLRAKFEKMLAEWKIDKKSVHVVLRDNTRNMTKAQGDGNLPSLPCMAHTLQLASEGLQSQRTITDAVATGRRIVTHFKHSSLAYSELHAIQEELGQPTKRL</sequence>
<keyword evidence="3" id="KW-0863">Zinc-finger</keyword>
<name>A0AA47N918_MERPO</name>
<accession>A0AA47N918</accession>
<protein>
    <submittedName>
        <fullName evidence="6">Zinc finger BED domain-containing protein 4</fullName>
    </submittedName>
</protein>
<dbReference type="GO" id="GO:0005634">
    <property type="term" value="C:nucleus"/>
    <property type="evidence" value="ECO:0007669"/>
    <property type="project" value="UniProtKB-SubCell"/>
</dbReference>
<dbReference type="Proteomes" id="UP001174136">
    <property type="component" value="Unassembled WGS sequence"/>
</dbReference>
<evidence type="ECO:0000256" key="1">
    <source>
        <dbReference type="ARBA" id="ARBA00004123"/>
    </source>
</evidence>
<evidence type="ECO:0000256" key="3">
    <source>
        <dbReference type="ARBA" id="ARBA00022771"/>
    </source>
</evidence>
<evidence type="ECO:0000313" key="6">
    <source>
        <dbReference type="EMBL" id="KAK0154678.1"/>
    </source>
</evidence>
<dbReference type="InterPro" id="IPR012337">
    <property type="entry name" value="RNaseH-like_sf"/>
</dbReference>
<dbReference type="SUPFAM" id="SSF140996">
    <property type="entry name" value="Hermes dimerisation domain"/>
    <property type="match status" value="1"/>
</dbReference>
<evidence type="ECO:0000313" key="7">
    <source>
        <dbReference type="Proteomes" id="UP001174136"/>
    </source>
</evidence>
<keyword evidence="2" id="KW-0479">Metal-binding</keyword>
<dbReference type="GO" id="GO:0008270">
    <property type="term" value="F:zinc ion binding"/>
    <property type="evidence" value="ECO:0007669"/>
    <property type="project" value="UniProtKB-KW"/>
</dbReference>
<keyword evidence="4" id="KW-0862">Zinc</keyword>
<evidence type="ECO:0000256" key="5">
    <source>
        <dbReference type="ARBA" id="ARBA00023242"/>
    </source>
</evidence>
<dbReference type="SUPFAM" id="SSF53098">
    <property type="entry name" value="Ribonuclease H-like"/>
    <property type="match status" value="1"/>
</dbReference>
<keyword evidence="5" id="KW-0539">Nucleus</keyword>
<gene>
    <name evidence="6" type="primary">ZBED4_43</name>
    <name evidence="6" type="ORF">N1851_003005</name>
</gene>